<dbReference type="PROSITE" id="PS50950">
    <property type="entry name" value="ZF_THAP"/>
    <property type="match status" value="1"/>
</dbReference>
<dbReference type="GO" id="GO:0008270">
    <property type="term" value="F:zinc ion binding"/>
    <property type="evidence" value="ECO:0007669"/>
    <property type="project" value="UniProtKB-UniRule"/>
</dbReference>
<dbReference type="PROSITE" id="PS51915">
    <property type="entry name" value="ZAD"/>
    <property type="match status" value="1"/>
</dbReference>
<feature type="domain" description="C2H2-type" evidence="10">
    <location>
        <begin position="347"/>
        <end position="374"/>
    </location>
</feature>
<keyword evidence="14" id="KW-1185">Reference proteome</keyword>
<feature type="compositionally biased region" description="Polar residues" evidence="9">
    <location>
        <begin position="630"/>
        <end position="640"/>
    </location>
</feature>
<dbReference type="InterPro" id="IPR013087">
    <property type="entry name" value="Znf_C2H2_type"/>
</dbReference>
<dbReference type="SUPFAM" id="SSF57716">
    <property type="entry name" value="Glucocorticoid receptor-like (DNA-binding domain)"/>
    <property type="match status" value="1"/>
</dbReference>
<dbReference type="InterPro" id="IPR036236">
    <property type="entry name" value="Znf_C2H2_sf"/>
</dbReference>
<dbReference type="SMART" id="SM00980">
    <property type="entry name" value="THAP"/>
    <property type="match status" value="1"/>
</dbReference>
<dbReference type="AlphaFoldDB" id="A0A903UZL7"/>
<feature type="binding site" evidence="8">
    <location>
        <position position="146"/>
    </location>
    <ligand>
        <name>Zn(2+)</name>
        <dbReference type="ChEBI" id="CHEBI:29105"/>
    </ligand>
</feature>
<feature type="region of interest" description="Disordered" evidence="9">
    <location>
        <begin position="577"/>
        <end position="640"/>
    </location>
</feature>
<dbReference type="Gene3D" id="3.30.160.60">
    <property type="entry name" value="Classic Zinc Finger"/>
    <property type="match status" value="4"/>
</dbReference>
<evidence type="ECO:0000256" key="1">
    <source>
        <dbReference type="ARBA" id="ARBA00022723"/>
    </source>
</evidence>
<dbReference type="EnsemblMetazoa" id="AAEL015442-RB">
    <property type="protein sequence ID" value="AAEL015442-PB"/>
    <property type="gene ID" value="AAEL015442"/>
</dbReference>
<name>A0A903UZL7_AEDAE</name>
<feature type="domain" description="THAP-type" evidence="11">
    <location>
        <begin position="1"/>
        <end position="83"/>
    </location>
</feature>
<feature type="binding site" evidence="8">
    <location>
        <position position="100"/>
    </location>
    <ligand>
        <name>Zn(2+)</name>
        <dbReference type="ChEBI" id="CHEBI:29105"/>
    </ligand>
</feature>
<feature type="domain" description="C2H2-type" evidence="10">
    <location>
        <begin position="243"/>
        <end position="270"/>
    </location>
</feature>
<dbReference type="InterPro" id="IPR012934">
    <property type="entry name" value="Znf_AD"/>
</dbReference>
<protein>
    <submittedName>
        <fullName evidence="13">Uncharacterized protein</fullName>
    </submittedName>
</protein>
<dbReference type="PANTHER" id="PTHR24379:SF127">
    <property type="entry name" value="BLOODY FINGERS-RELATED"/>
    <property type="match status" value="1"/>
</dbReference>
<dbReference type="GO" id="GO:0000981">
    <property type="term" value="F:DNA-binding transcription factor activity, RNA polymerase II-specific"/>
    <property type="evidence" value="ECO:0007669"/>
    <property type="project" value="TreeGrafter"/>
</dbReference>
<evidence type="ECO:0000259" key="12">
    <source>
        <dbReference type="PROSITE" id="PS51915"/>
    </source>
</evidence>
<keyword evidence="2" id="KW-0677">Repeat</keyword>
<evidence type="ECO:0000256" key="2">
    <source>
        <dbReference type="ARBA" id="ARBA00022737"/>
    </source>
</evidence>
<feature type="domain" description="C2H2-type" evidence="10">
    <location>
        <begin position="427"/>
        <end position="454"/>
    </location>
</feature>
<dbReference type="Proteomes" id="UP000008820">
    <property type="component" value="Chromosome 1"/>
</dbReference>
<reference evidence="13 14" key="1">
    <citation type="submission" date="2017-06" db="EMBL/GenBank/DDBJ databases">
        <title>Aedes aegypti genome working group (AGWG) sequencing and assembly.</title>
        <authorList>
            <consortium name="Aedes aegypti Genome Working Group (AGWG)"/>
            <person name="Matthews B.J."/>
        </authorList>
    </citation>
    <scope>NUCLEOTIDE SEQUENCE [LARGE SCALE GENOMIC DNA]</scope>
    <source>
        <strain evidence="13 14">LVP_AGWG</strain>
    </source>
</reference>
<feature type="domain" description="ZAD" evidence="12">
    <location>
        <begin position="95"/>
        <end position="170"/>
    </location>
</feature>
<evidence type="ECO:0000256" key="4">
    <source>
        <dbReference type="ARBA" id="ARBA00022833"/>
    </source>
</evidence>
<evidence type="ECO:0000256" key="3">
    <source>
        <dbReference type="ARBA" id="ARBA00022771"/>
    </source>
</evidence>
<organism evidence="13 14">
    <name type="scientific">Aedes aegypti</name>
    <name type="common">Yellowfever mosquito</name>
    <name type="synonym">Culex aegypti</name>
    <dbReference type="NCBI Taxonomy" id="7159"/>
    <lineage>
        <taxon>Eukaryota</taxon>
        <taxon>Metazoa</taxon>
        <taxon>Ecdysozoa</taxon>
        <taxon>Arthropoda</taxon>
        <taxon>Hexapoda</taxon>
        <taxon>Insecta</taxon>
        <taxon>Pterygota</taxon>
        <taxon>Neoptera</taxon>
        <taxon>Endopterygota</taxon>
        <taxon>Diptera</taxon>
        <taxon>Nematocera</taxon>
        <taxon>Culicoidea</taxon>
        <taxon>Culicidae</taxon>
        <taxon>Culicinae</taxon>
        <taxon>Aedini</taxon>
        <taxon>Aedes</taxon>
        <taxon>Stegomyia</taxon>
    </lineage>
</organism>
<dbReference type="PROSITE" id="PS00028">
    <property type="entry name" value="ZINC_FINGER_C2H2_1"/>
    <property type="match status" value="10"/>
</dbReference>
<feature type="domain" description="C2H2-type" evidence="10">
    <location>
        <begin position="483"/>
        <end position="510"/>
    </location>
</feature>
<dbReference type="SMART" id="SM00868">
    <property type="entry name" value="zf-AD"/>
    <property type="match status" value="1"/>
</dbReference>
<dbReference type="GO" id="GO:0000977">
    <property type="term" value="F:RNA polymerase II transcription regulatory region sequence-specific DNA binding"/>
    <property type="evidence" value="ECO:0007669"/>
    <property type="project" value="TreeGrafter"/>
</dbReference>
<dbReference type="PROSITE" id="PS50157">
    <property type="entry name" value="ZINC_FINGER_C2H2_2"/>
    <property type="match status" value="6"/>
</dbReference>
<dbReference type="OrthoDB" id="7760713at2759"/>
<keyword evidence="4 8" id="KW-0862">Zinc</keyword>
<dbReference type="SUPFAM" id="SSF57667">
    <property type="entry name" value="beta-beta-alpha zinc fingers"/>
    <property type="match status" value="3"/>
</dbReference>
<dbReference type="InterPro" id="IPR006612">
    <property type="entry name" value="THAP_Znf"/>
</dbReference>
<evidence type="ECO:0000313" key="14">
    <source>
        <dbReference type="Proteomes" id="UP000008820"/>
    </source>
</evidence>
<gene>
    <name evidence="13" type="primary">5577404</name>
</gene>
<keyword evidence="5 7" id="KW-0238">DNA-binding</keyword>
<feature type="domain" description="C2H2-type" evidence="10">
    <location>
        <begin position="512"/>
        <end position="539"/>
    </location>
</feature>
<dbReference type="Pfam" id="PF05485">
    <property type="entry name" value="THAP"/>
    <property type="match status" value="1"/>
</dbReference>
<accession>A0A903UZL7</accession>
<evidence type="ECO:0000256" key="7">
    <source>
        <dbReference type="PROSITE-ProRule" id="PRU00309"/>
    </source>
</evidence>
<proteinExistence type="predicted"/>
<keyword evidence="1 8" id="KW-0479">Metal-binding</keyword>
<dbReference type="SMART" id="SM00355">
    <property type="entry name" value="ZnF_C2H2"/>
    <property type="match status" value="9"/>
</dbReference>
<evidence type="ECO:0000256" key="8">
    <source>
        <dbReference type="PROSITE-ProRule" id="PRU01263"/>
    </source>
</evidence>
<feature type="binding site" evidence="8">
    <location>
        <position position="143"/>
    </location>
    <ligand>
        <name>Zn(2+)</name>
        <dbReference type="ChEBI" id="CHEBI:29105"/>
    </ligand>
</feature>
<evidence type="ECO:0000256" key="6">
    <source>
        <dbReference type="PROSITE-ProRule" id="PRU00042"/>
    </source>
</evidence>
<evidence type="ECO:0000256" key="9">
    <source>
        <dbReference type="SAM" id="MobiDB-lite"/>
    </source>
</evidence>
<feature type="domain" description="C2H2-type" evidence="10">
    <location>
        <begin position="455"/>
        <end position="483"/>
    </location>
</feature>
<dbReference type="PANTHER" id="PTHR24379">
    <property type="entry name" value="KRAB AND ZINC FINGER DOMAIN-CONTAINING"/>
    <property type="match status" value="1"/>
</dbReference>
<reference evidence="13" key="2">
    <citation type="submission" date="2022-10" db="UniProtKB">
        <authorList>
            <consortium name="EnsemblMetazoa"/>
        </authorList>
    </citation>
    <scope>IDENTIFICATION</scope>
    <source>
        <strain evidence="13">LVP_AGWG</strain>
    </source>
</reference>
<sequence length="691" mass="78604">MPTMARCCVVTGCAASNQDFGTFLFSFPRDEKLRQQWIDVLGKPSSWTVPEAAYICWSHFEGKSIHQDASGFRRTTDAIPSQYLNNGQLDCSSDHYCRFCARRLFSELMGNSISDIKRSDDANKFLRLLLSDENDRDLSALACDECIRHVQLTMRFIRNCAKATKELEQIARLRSERNLLLTKEEVKTELDDEIPMDSLHTEVKLESSSLGDISDRDDRFSDSEDDDIPLAVQFQQEIKENDLKCSYCSYSCAKRIQLTSHLKKHRDILPPKNTPEGKLSCSECEFICDKPIQLASHRKKHKRVKQERSEGEGKSKGVHPQDIGVDNPSSDASEESTSNNETSSPILYCSECPYTCTRPIQLASHKKKHTGYQHKRAQWEEKKKVKDVYECEFCDFKCKLRRQMAGHRASHSELIRKSKPSGKERDHMCSICGKILSTRGAFFVHMKYHNDQRDYPCDICGKKFYSKRDVTMHVESLHEKKVYECEICGVKCTWKNALSKHMRKHDSKSYKLECSYCGKRFMAANELRLHVWRHTGQQLTCDLCGAGYRFNFLLTQHKIRAHGIQVDGVKLYNRFKKDTPGSGKRTSHKSKQQSIDNAPTDAIPGTTTSPETHGQSARVAEQPQAPLEDATSSSYSSDIPTGSYPNHMLQPTPAVGLNQPMAFHPLGSVIGHQQVPPEVSQSSIFSHVNNY</sequence>
<feature type="compositionally biased region" description="Polar residues" evidence="9">
    <location>
        <begin position="605"/>
        <end position="615"/>
    </location>
</feature>
<feature type="region of interest" description="Disordered" evidence="9">
    <location>
        <begin position="297"/>
        <end position="343"/>
    </location>
</feature>
<evidence type="ECO:0000256" key="5">
    <source>
        <dbReference type="ARBA" id="ARBA00023125"/>
    </source>
</evidence>
<evidence type="ECO:0000259" key="11">
    <source>
        <dbReference type="PROSITE" id="PS50950"/>
    </source>
</evidence>
<feature type="compositionally biased region" description="Basic and acidic residues" evidence="9">
    <location>
        <begin position="306"/>
        <end position="315"/>
    </location>
</feature>
<keyword evidence="3 6" id="KW-0863">Zinc-finger</keyword>
<evidence type="ECO:0000259" key="10">
    <source>
        <dbReference type="PROSITE" id="PS50157"/>
    </source>
</evidence>
<feature type="compositionally biased region" description="Low complexity" evidence="9">
    <location>
        <begin position="327"/>
        <end position="343"/>
    </location>
</feature>
<evidence type="ECO:0000313" key="13">
    <source>
        <dbReference type="EnsemblMetazoa" id="AAEL015442-PB"/>
    </source>
</evidence>
<dbReference type="Pfam" id="PF00096">
    <property type="entry name" value="zf-C2H2"/>
    <property type="match status" value="2"/>
</dbReference>
<dbReference type="GO" id="GO:0005634">
    <property type="term" value="C:nucleus"/>
    <property type="evidence" value="ECO:0007669"/>
    <property type="project" value="InterPro"/>
</dbReference>
<feature type="binding site" evidence="8">
    <location>
        <position position="97"/>
    </location>
    <ligand>
        <name>Zn(2+)</name>
        <dbReference type="ChEBI" id="CHEBI:29105"/>
    </ligand>
</feature>